<protein>
    <submittedName>
        <fullName evidence="2">Protease complex subunit PrcB family protein</fullName>
    </submittedName>
</protein>
<reference evidence="2" key="1">
    <citation type="journal article" date="2021" name="PeerJ">
        <title>Extensive microbial diversity within the chicken gut microbiome revealed by metagenomics and culture.</title>
        <authorList>
            <person name="Gilroy R."/>
            <person name="Ravi A."/>
            <person name="Getino M."/>
            <person name="Pursley I."/>
            <person name="Horton D.L."/>
            <person name="Alikhan N.F."/>
            <person name="Baker D."/>
            <person name="Gharbi K."/>
            <person name="Hall N."/>
            <person name="Watson M."/>
            <person name="Adriaenssens E.M."/>
            <person name="Foster-Nyarko E."/>
            <person name="Jarju S."/>
            <person name="Secka A."/>
            <person name="Antonio M."/>
            <person name="Oren A."/>
            <person name="Chaudhuri R.R."/>
            <person name="La Ragione R."/>
            <person name="Hildebrand F."/>
            <person name="Pallen M.J."/>
        </authorList>
    </citation>
    <scope>NUCLEOTIDE SEQUENCE</scope>
    <source>
        <strain evidence="2">CHK179-28034</strain>
    </source>
</reference>
<reference evidence="2" key="2">
    <citation type="submission" date="2021-04" db="EMBL/GenBank/DDBJ databases">
        <authorList>
            <person name="Gilroy R."/>
        </authorList>
    </citation>
    <scope>NUCLEOTIDE SEQUENCE</scope>
    <source>
        <strain evidence="2">CHK179-28034</strain>
    </source>
</reference>
<dbReference type="EMBL" id="DXBR01000040">
    <property type="protein sequence ID" value="HIZ39040.1"/>
    <property type="molecule type" value="Genomic_DNA"/>
</dbReference>
<evidence type="ECO:0000259" key="1">
    <source>
        <dbReference type="Pfam" id="PF14343"/>
    </source>
</evidence>
<evidence type="ECO:0000313" key="3">
    <source>
        <dbReference type="Proteomes" id="UP000824049"/>
    </source>
</evidence>
<evidence type="ECO:0000313" key="2">
    <source>
        <dbReference type="EMBL" id="HIZ39040.1"/>
    </source>
</evidence>
<dbReference type="AlphaFoldDB" id="A0A9D2EKH1"/>
<proteinExistence type="predicted"/>
<organism evidence="2 3">
    <name type="scientific">Candidatus Anaerobutyricum stercoris</name>
    <dbReference type="NCBI Taxonomy" id="2838457"/>
    <lineage>
        <taxon>Bacteria</taxon>
        <taxon>Bacillati</taxon>
        <taxon>Bacillota</taxon>
        <taxon>Clostridia</taxon>
        <taxon>Lachnospirales</taxon>
        <taxon>Lachnospiraceae</taxon>
        <taxon>Anaerobutyricum</taxon>
    </lineage>
</organism>
<keyword evidence="2" id="KW-0645">Protease</keyword>
<dbReference type="Proteomes" id="UP000824049">
    <property type="component" value="Unassembled WGS sequence"/>
</dbReference>
<comment type="caution">
    <text evidence="2">The sequence shown here is derived from an EMBL/GenBank/DDBJ whole genome shotgun (WGS) entry which is preliminary data.</text>
</comment>
<sequence>MIKRNLPKPGCACAAARIAVILCMAAVLCLAAWGCVRTLNLNGQKKNVEYVICKDSNLPDQLKTLLEEKKKNPGTFTYRNSRYIYLVVCYGKRAYSGYSVKIEECWRSEETLFLRTQLMGPAAGEDIVETDTYPYIVVRCQQMDVFCVIED</sequence>
<accession>A0A9D2EKH1</accession>
<feature type="domain" description="PrcB C-terminal" evidence="1">
    <location>
        <begin position="84"/>
        <end position="139"/>
    </location>
</feature>
<gene>
    <name evidence="2" type="ORF">H9968_03810</name>
</gene>
<dbReference type="GO" id="GO:0006508">
    <property type="term" value="P:proteolysis"/>
    <property type="evidence" value="ECO:0007669"/>
    <property type="project" value="UniProtKB-KW"/>
</dbReference>
<keyword evidence="2" id="KW-0378">Hydrolase</keyword>
<dbReference type="Pfam" id="PF14343">
    <property type="entry name" value="PrcB_C"/>
    <property type="match status" value="1"/>
</dbReference>
<dbReference type="InterPro" id="IPR025748">
    <property type="entry name" value="PrcB_C_dom"/>
</dbReference>
<name>A0A9D2EKH1_9FIRM</name>
<dbReference type="GO" id="GO:0008233">
    <property type="term" value="F:peptidase activity"/>
    <property type="evidence" value="ECO:0007669"/>
    <property type="project" value="UniProtKB-KW"/>
</dbReference>